<proteinExistence type="predicted"/>
<reference evidence="2 3" key="1">
    <citation type="submission" date="2024-04" db="EMBL/GenBank/DDBJ databases">
        <title>Okeanomitos corallinicola gen. &amp; sp. nov. (Nostocales, Cyanobacteria), a new toxic marine heterocyst-forming cyanobacterium from a coral reef.</title>
        <authorList>
            <person name="Li H."/>
            <person name="Li R."/>
            <person name="Kang J."/>
            <person name="Hii K.S."/>
            <person name="Mohamed H.F."/>
            <person name="Xu X."/>
            <person name="Luo Z."/>
        </authorList>
    </citation>
    <scope>NUCLEOTIDE SEQUENCE [LARGE SCALE GENOMIC DNA]</scope>
    <source>
        <strain evidence="2 3">TIOX110</strain>
    </source>
</reference>
<organism evidence="2 3">
    <name type="scientific">Okeanomitos corallinicola TIOX110</name>
    <dbReference type="NCBI Taxonomy" id="3133117"/>
    <lineage>
        <taxon>Bacteria</taxon>
        <taxon>Bacillati</taxon>
        <taxon>Cyanobacteriota</taxon>
        <taxon>Cyanophyceae</taxon>
        <taxon>Nostocales</taxon>
        <taxon>Aphanizomenonaceae</taxon>
        <taxon>Okeanomitos</taxon>
    </lineage>
</organism>
<name>A0ABZ2UT53_9CYAN</name>
<keyword evidence="1" id="KW-0732">Signal</keyword>
<evidence type="ECO:0000256" key="1">
    <source>
        <dbReference type="SAM" id="SignalP"/>
    </source>
</evidence>
<evidence type="ECO:0000313" key="2">
    <source>
        <dbReference type="EMBL" id="WZB88025.1"/>
    </source>
</evidence>
<dbReference type="Proteomes" id="UP001483337">
    <property type="component" value="Chromosome"/>
</dbReference>
<dbReference type="EMBL" id="CP150886">
    <property type="protein sequence ID" value="WZB88025.1"/>
    <property type="molecule type" value="Genomic_DNA"/>
</dbReference>
<feature type="signal peptide" evidence="1">
    <location>
        <begin position="1"/>
        <end position="20"/>
    </location>
</feature>
<dbReference type="RefSeq" id="WP_353930934.1">
    <property type="nucleotide sequence ID" value="NZ_CP150886.1"/>
</dbReference>
<feature type="chain" id="PRO_5047196551" evidence="1">
    <location>
        <begin position="21"/>
        <end position="177"/>
    </location>
</feature>
<keyword evidence="3" id="KW-1185">Reference proteome</keyword>
<protein>
    <submittedName>
        <fullName evidence="2">Uncharacterized protein</fullName>
    </submittedName>
</protein>
<sequence length="177" mass="19688">MSAKLKFVLISVFSVFTAVAAVYIIQHQPALLMTRNANSQQQAISLKNNSSDSSQFVAYPERSQYKTIPLESINSILQGSDPGTLALNILYDLKSVEGKPSVEVTFPQSNHALVMITKVKQVTDNSVNTMKYRVEMNRFGRSLLVSSPPVWQITWAGYQVQCTTQSPAQNQFSHNCN</sequence>
<accession>A0ABZ2UT53</accession>
<evidence type="ECO:0000313" key="3">
    <source>
        <dbReference type="Proteomes" id="UP001483337"/>
    </source>
</evidence>
<gene>
    <name evidence="2" type="ORF">WJM97_22190</name>
</gene>